<dbReference type="PROSITE" id="PS52002">
    <property type="entry name" value="SM"/>
    <property type="match status" value="1"/>
</dbReference>
<keyword evidence="11" id="KW-0539">Nucleus</keyword>
<evidence type="ECO:0000256" key="11">
    <source>
        <dbReference type="ARBA" id="ARBA00023242"/>
    </source>
</evidence>
<keyword evidence="16" id="KW-1185">Reference proteome</keyword>
<keyword evidence="10" id="KW-0508">mRNA splicing</keyword>
<evidence type="ECO:0000256" key="3">
    <source>
        <dbReference type="ARBA" id="ARBA00007927"/>
    </source>
</evidence>
<sequence>MFLTLVTDEIKKIKPRFGISEPNLEKHEWEALSSLEKDHKIVVKPSDKGGNVVFLDRSQYLIMCINILSDLTTYETLKKDPTLPYQAELKILLTGALEDGLLSKSEFDFMFPKYPTLATLYALPKTHKGYVPLKGRPIVAVIETVPQSVRLGDWDRKILQRETRLFFASPRRVGGDSGARGTSELTGRERRIPEKKIRMSLRKQTPSDFLKQIIGRPVVVKLNSGVDYRGVLACLDGYMNIALEQTEEYVNGQLKNKYGDAFIRGNNEGNPQRRTLWLRRGRPAWATACIDSAERQGVPEQAKRTGKSKHKQCAICTEPLPDSYTKSLCQACIDNTLRQEESVKMNEIRLIIREELQSLGGGSSSINTEKKKRRVSSPRADTSAESGEVDSEVSQLSDSSGEEDFVCFPTEGINNLVKSVRNTMGVSESKEPQTPQEIMFAGLSQRKGHVFPINQAIKDLVKKEWG</sequence>
<keyword evidence="6" id="KW-0507">mRNA processing</keyword>
<evidence type="ECO:0000256" key="6">
    <source>
        <dbReference type="ARBA" id="ARBA00022664"/>
    </source>
</evidence>
<dbReference type="InterPro" id="IPR047575">
    <property type="entry name" value="Sm"/>
</dbReference>
<dbReference type="InterPro" id="IPR016487">
    <property type="entry name" value="Lsm6/sSmF"/>
</dbReference>
<evidence type="ECO:0000256" key="5">
    <source>
        <dbReference type="ARBA" id="ARBA00022552"/>
    </source>
</evidence>
<evidence type="ECO:0000313" key="15">
    <source>
        <dbReference type="EMBL" id="CAJ0968207.1"/>
    </source>
</evidence>
<evidence type="ECO:0000256" key="7">
    <source>
        <dbReference type="ARBA" id="ARBA00022694"/>
    </source>
</evidence>
<gene>
    <name evidence="15" type="ORF">RIMI_LOCUS22902832</name>
</gene>
<accession>A0ABN9MS31</accession>
<dbReference type="PANTHER" id="PTHR11021:SF1">
    <property type="entry name" value="U6 SNRNA-ASSOCIATED SM-LIKE PROTEIN LSM6"/>
    <property type="match status" value="1"/>
</dbReference>
<protein>
    <recommendedName>
        <fullName evidence="14">Sm domain-containing protein</fullName>
    </recommendedName>
</protein>
<dbReference type="Pfam" id="PF01423">
    <property type="entry name" value="LSM"/>
    <property type="match status" value="1"/>
</dbReference>
<keyword evidence="4" id="KW-0963">Cytoplasm</keyword>
<feature type="region of interest" description="Disordered" evidence="13">
    <location>
        <begin position="361"/>
        <end position="402"/>
    </location>
</feature>
<keyword evidence="9" id="KW-0694">RNA-binding</keyword>
<name>A0ABN9MS31_9NEOB</name>
<evidence type="ECO:0000313" key="16">
    <source>
        <dbReference type="Proteomes" id="UP001176940"/>
    </source>
</evidence>
<keyword evidence="7" id="KW-0819">tRNA processing</keyword>
<evidence type="ECO:0000256" key="10">
    <source>
        <dbReference type="ARBA" id="ARBA00023187"/>
    </source>
</evidence>
<dbReference type="Gene3D" id="2.30.30.100">
    <property type="match status" value="1"/>
</dbReference>
<dbReference type="PANTHER" id="PTHR11021">
    <property type="entry name" value="SMALL NUCLEAR RIBONUCLEOPROTEIN F SNRNP-F"/>
    <property type="match status" value="1"/>
</dbReference>
<dbReference type="SMART" id="SM00651">
    <property type="entry name" value="Sm"/>
    <property type="match status" value="1"/>
</dbReference>
<dbReference type="EMBL" id="CAUEEQ010079046">
    <property type="protein sequence ID" value="CAJ0968207.1"/>
    <property type="molecule type" value="Genomic_DNA"/>
</dbReference>
<organism evidence="15 16">
    <name type="scientific">Ranitomeya imitator</name>
    <name type="common">mimic poison frog</name>
    <dbReference type="NCBI Taxonomy" id="111125"/>
    <lineage>
        <taxon>Eukaryota</taxon>
        <taxon>Metazoa</taxon>
        <taxon>Chordata</taxon>
        <taxon>Craniata</taxon>
        <taxon>Vertebrata</taxon>
        <taxon>Euteleostomi</taxon>
        <taxon>Amphibia</taxon>
        <taxon>Batrachia</taxon>
        <taxon>Anura</taxon>
        <taxon>Neobatrachia</taxon>
        <taxon>Hyloidea</taxon>
        <taxon>Dendrobatidae</taxon>
        <taxon>Dendrobatinae</taxon>
        <taxon>Ranitomeya</taxon>
    </lineage>
</organism>
<evidence type="ECO:0000256" key="13">
    <source>
        <dbReference type="SAM" id="MobiDB-lite"/>
    </source>
</evidence>
<keyword evidence="12" id="KW-0687">Ribonucleoprotein</keyword>
<dbReference type="InterPro" id="IPR010920">
    <property type="entry name" value="LSM_dom_sf"/>
</dbReference>
<comment type="caution">
    <text evidence="15">The sequence shown here is derived from an EMBL/GenBank/DDBJ whole genome shotgun (WGS) entry which is preliminary data.</text>
</comment>
<feature type="region of interest" description="Disordered" evidence="13">
    <location>
        <begin position="172"/>
        <end position="192"/>
    </location>
</feature>
<evidence type="ECO:0000256" key="9">
    <source>
        <dbReference type="ARBA" id="ARBA00022884"/>
    </source>
</evidence>
<comment type="similarity">
    <text evidence="3">Belongs to the snRNP Sm proteins family. SmF/LSm6 subfamily.</text>
</comment>
<dbReference type="Proteomes" id="UP001176940">
    <property type="component" value="Unassembled WGS sequence"/>
</dbReference>
<evidence type="ECO:0000259" key="14">
    <source>
        <dbReference type="PROSITE" id="PS52002"/>
    </source>
</evidence>
<comment type="subcellular location">
    <subcellularLocation>
        <location evidence="2">Cytoplasm</location>
    </subcellularLocation>
    <subcellularLocation>
        <location evidence="1">Nucleus</location>
    </subcellularLocation>
</comment>
<reference evidence="15" key="1">
    <citation type="submission" date="2023-07" db="EMBL/GenBank/DDBJ databases">
        <authorList>
            <person name="Stuckert A."/>
        </authorList>
    </citation>
    <scope>NUCLEOTIDE SEQUENCE</scope>
</reference>
<dbReference type="CDD" id="cd01726">
    <property type="entry name" value="LSm6"/>
    <property type="match status" value="1"/>
</dbReference>
<proteinExistence type="inferred from homology"/>
<keyword evidence="8" id="KW-0747">Spliceosome</keyword>
<evidence type="ECO:0000256" key="2">
    <source>
        <dbReference type="ARBA" id="ARBA00004496"/>
    </source>
</evidence>
<dbReference type="SUPFAM" id="SSF50182">
    <property type="entry name" value="Sm-like ribonucleoproteins"/>
    <property type="match status" value="1"/>
</dbReference>
<evidence type="ECO:0000256" key="8">
    <source>
        <dbReference type="ARBA" id="ARBA00022728"/>
    </source>
</evidence>
<keyword evidence="5" id="KW-0698">rRNA processing</keyword>
<evidence type="ECO:0000256" key="12">
    <source>
        <dbReference type="ARBA" id="ARBA00023274"/>
    </source>
</evidence>
<evidence type="ECO:0000256" key="1">
    <source>
        <dbReference type="ARBA" id="ARBA00004123"/>
    </source>
</evidence>
<dbReference type="InterPro" id="IPR001163">
    <property type="entry name" value="Sm_dom_euk/arc"/>
</dbReference>
<evidence type="ECO:0000256" key="4">
    <source>
        <dbReference type="ARBA" id="ARBA00022490"/>
    </source>
</evidence>
<feature type="domain" description="Sm" evidence="14">
    <location>
        <begin position="205"/>
        <end position="277"/>
    </location>
</feature>